<feature type="transmembrane region" description="Helical" evidence="5">
    <location>
        <begin position="272"/>
        <end position="290"/>
    </location>
</feature>
<organism evidence="7 8">
    <name type="scientific">Paenibacillus foliorum</name>
    <dbReference type="NCBI Taxonomy" id="2654974"/>
    <lineage>
        <taxon>Bacteria</taxon>
        <taxon>Bacillati</taxon>
        <taxon>Bacillota</taxon>
        <taxon>Bacilli</taxon>
        <taxon>Bacillales</taxon>
        <taxon>Paenibacillaceae</taxon>
        <taxon>Paenibacillus</taxon>
    </lineage>
</organism>
<feature type="transmembrane region" description="Helical" evidence="5">
    <location>
        <begin position="360"/>
        <end position="380"/>
    </location>
</feature>
<feature type="transmembrane region" description="Helical" evidence="5">
    <location>
        <begin position="249"/>
        <end position="267"/>
    </location>
</feature>
<evidence type="ECO:0000313" key="7">
    <source>
        <dbReference type="EMBL" id="NOU96265.1"/>
    </source>
</evidence>
<feature type="transmembrane region" description="Helical" evidence="5">
    <location>
        <begin position="518"/>
        <end position="537"/>
    </location>
</feature>
<evidence type="ECO:0000256" key="4">
    <source>
        <dbReference type="ARBA" id="ARBA00023136"/>
    </source>
</evidence>
<evidence type="ECO:0000256" key="2">
    <source>
        <dbReference type="ARBA" id="ARBA00022692"/>
    </source>
</evidence>
<feature type="transmembrane region" description="Helical" evidence="5">
    <location>
        <begin position="558"/>
        <end position="576"/>
    </location>
</feature>
<dbReference type="InterPro" id="IPR007016">
    <property type="entry name" value="O-antigen_ligase-rel_domated"/>
</dbReference>
<evidence type="ECO:0000256" key="5">
    <source>
        <dbReference type="SAM" id="Phobius"/>
    </source>
</evidence>
<dbReference type="EMBL" id="WHOD01000095">
    <property type="protein sequence ID" value="NOU96265.1"/>
    <property type="molecule type" value="Genomic_DNA"/>
</dbReference>
<sequence>MWEKMFRKRLEMTASTKYSYKANKVLVHQESLHKSVLYWLFLLFIGLFLFGCLFQTALFYGYSVQYELPLSSALIAAGVMMFLLSIHYFYRWKLENVTDLLTLGIWSIPAIYFIASFQAASGHYAMLMVMLNVMYATFFALAAVVTKQRQGAQWVQYGIVFAGYAAVFYCFMNMFGNAYYKDAVMLSGEGLRLTSVFQYANAYAAYLLALLLSALWLLMNSRRWYMILLHGSMVVPLLLSFFLTLSRGGLVMLPVILLAILPFYRLVRQISFFLYLAVGSAGALLIAEPIRKITTSLFEQVAGRNPMNPNTVSLFDPQSLKGWCMVGSISIIAGLAILLSERYLVPRLEQIMLKISEYRFANLFIPIAMIVFGLLALLLISENNGIVKLLPSELQKRVLSINFQQHSVLERLTMYKDSLKIVEDYPVTGAGGGAWTTLYQQYQNNPYIVKQVHNFFLQYLVETGLLGFLALVVLLVSVYGLYALQFFKQNEDRGHYQVFYLISVSILLHSLLDFEMSYAYLAAVVFLCLGGLSAGIKQTLASRKMGWIPHLNKGVFRFIYPVVMGLLSIVVIFVAVKELQGNHYYNQAVAKLDSPANLSMEEIFEPLEAAIRSSPAHPDYLILKLQLLYQAYSQSKDVRYEQEAKKIVTLLNSKEPYNKPVLEIEYNQNVSAGKLNEALKLTERSLKQVTWGLNVNQGGPNWYDRAVALNYELGNRALTGNQTEANVKHWNQAMDWYRLVVSKKESLKSLPNGQLQGEPFEVTPGTSLIIGQLNYSRHNYKEAVEALHRNVNDQTDTPVTKLIVRWYLAALQKQGQTDLPIYEAFVLKHPEERAEITKLASGAP</sequence>
<keyword evidence="8" id="KW-1185">Reference proteome</keyword>
<evidence type="ECO:0000256" key="3">
    <source>
        <dbReference type="ARBA" id="ARBA00022989"/>
    </source>
</evidence>
<feature type="transmembrane region" description="Helical" evidence="5">
    <location>
        <begin position="496"/>
        <end position="512"/>
    </location>
</feature>
<feature type="transmembrane region" description="Helical" evidence="5">
    <location>
        <begin position="123"/>
        <end position="145"/>
    </location>
</feature>
<name>A0A972K2T9_9BACL</name>
<comment type="subcellular location">
    <subcellularLocation>
        <location evidence="1">Membrane</location>
        <topology evidence="1">Multi-pass membrane protein</topology>
    </subcellularLocation>
</comment>
<keyword evidence="4 5" id="KW-0472">Membrane</keyword>
<dbReference type="PANTHER" id="PTHR37422:SF13">
    <property type="entry name" value="LIPOPOLYSACCHARIDE BIOSYNTHESIS PROTEIN PA4999-RELATED"/>
    <property type="match status" value="1"/>
</dbReference>
<dbReference type="GO" id="GO:0016020">
    <property type="term" value="C:membrane"/>
    <property type="evidence" value="ECO:0007669"/>
    <property type="project" value="UniProtKB-SubCell"/>
</dbReference>
<feature type="transmembrane region" description="Helical" evidence="5">
    <location>
        <begin position="465"/>
        <end position="484"/>
    </location>
</feature>
<keyword evidence="2 5" id="KW-0812">Transmembrane</keyword>
<accession>A0A972K2T9</accession>
<evidence type="ECO:0000313" key="8">
    <source>
        <dbReference type="Proteomes" id="UP000641588"/>
    </source>
</evidence>
<keyword evidence="3 5" id="KW-1133">Transmembrane helix</keyword>
<dbReference type="Pfam" id="PF04932">
    <property type="entry name" value="Wzy_C"/>
    <property type="match status" value="1"/>
</dbReference>
<feature type="transmembrane region" description="Helical" evidence="5">
    <location>
        <begin position="36"/>
        <end position="62"/>
    </location>
</feature>
<feature type="transmembrane region" description="Helical" evidence="5">
    <location>
        <begin position="157"/>
        <end position="180"/>
    </location>
</feature>
<evidence type="ECO:0000256" key="1">
    <source>
        <dbReference type="ARBA" id="ARBA00004141"/>
    </source>
</evidence>
<dbReference type="Proteomes" id="UP000641588">
    <property type="component" value="Unassembled WGS sequence"/>
</dbReference>
<feature type="transmembrane region" description="Helical" evidence="5">
    <location>
        <begin position="68"/>
        <end position="90"/>
    </location>
</feature>
<dbReference type="PANTHER" id="PTHR37422">
    <property type="entry name" value="TEICHURONIC ACID BIOSYNTHESIS PROTEIN TUAE"/>
    <property type="match status" value="1"/>
</dbReference>
<protein>
    <recommendedName>
        <fullName evidence="6">O-antigen ligase-related domain-containing protein</fullName>
    </recommendedName>
</protein>
<feature type="transmembrane region" description="Helical" evidence="5">
    <location>
        <begin position="200"/>
        <end position="218"/>
    </location>
</feature>
<comment type="caution">
    <text evidence="7">The sequence shown here is derived from an EMBL/GenBank/DDBJ whole genome shotgun (WGS) entry which is preliminary data.</text>
</comment>
<reference evidence="7" key="1">
    <citation type="submission" date="2019-10" db="EMBL/GenBank/DDBJ databases">
        <title>Description of Paenibacillus glebae sp. nov.</title>
        <authorList>
            <person name="Carlier A."/>
            <person name="Qi S."/>
        </authorList>
    </citation>
    <scope>NUCLEOTIDE SEQUENCE</scope>
    <source>
        <strain evidence="7">LMG 31456</strain>
    </source>
</reference>
<dbReference type="AlphaFoldDB" id="A0A972K2T9"/>
<feature type="transmembrane region" description="Helical" evidence="5">
    <location>
        <begin position="97"/>
        <end position="117"/>
    </location>
</feature>
<proteinExistence type="predicted"/>
<evidence type="ECO:0000259" key="6">
    <source>
        <dbReference type="Pfam" id="PF04932"/>
    </source>
</evidence>
<gene>
    <name evidence="7" type="ORF">GC093_24025</name>
</gene>
<feature type="transmembrane region" description="Helical" evidence="5">
    <location>
        <begin position="320"/>
        <end position="339"/>
    </location>
</feature>
<dbReference type="InterPro" id="IPR051533">
    <property type="entry name" value="WaaL-like"/>
</dbReference>
<feature type="domain" description="O-antigen ligase-related" evidence="6">
    <location>
        <begin position="234"/>
        <end position="471"/>
    </location>
</feature>
<feature type="transmembrane region" description="Helical" evidence="5">
    <location>
        <begin position="225"/>
        <end position="243"/>
    </location>
</feature>